<dbReference type="GO" id="GO:0005681">
    <property type="term" value="C:spliceosomal complex"/>
    <property type="evidence" value="ECO:0007669"/>
    <property type="project" value="UniProtKB-KW"/>
</dbReference>
<keyword evidence="5 7" id="KW-0508">mRNA splicing</keyword>
<feature type="compositionally biased region" description="Basic residues" evidence="8">
    <location>
        <begin position="349"/>
        <end position="358"/>
    </location>
</feature>
<proteinExistence type="inferred from homology"/>
<evidence type="ECO:0000256" key="6">
    <source>
        <dbReference type="ARBA" id="ARBA00023242"/>
    </source>
</evidence>
<keyword evidence="10" id="KW-1185">Reference proteome</keyword>
<dbReference type="EMBL" id="LWDX02038807">
    <property type="protein sequence ID" value="OEL24837.1"/>
    <property type="molecule type" value="Genomic_DNA"/>
</dbReference>
<comment type="function">
    <text evidence="7">Required for pre-mRNA splicing.</text>
</comment>
<dbReference type="Pfam" id="PF03371">
    <property type="entry name" value="PRP38"/>
    <property type="match status" value="1"/>
</dbReference>
<keyword evidence="3 7" id="KW-0507">mRNA processing</keyword>
<feature type="region of interest" description="Disordered" evidence="8">
    <location>
        <begin position="323"/>
        <end position="433"/>
    </location>
</feature>
<evidence type="ECO:0000256" key="5">
    <source>
        <dbReference type="ARBA" id="ARBA00023187"/>
    </source>
</evidence>
<comment type="similarity">
    <text evidence="2 7">Belongs to the PRP38 family.</text>
</comment>
<evidence type="ECO:0000256" key="4">
    <source>
        <dbReference type="ARBA" id="ARBA00022728"/>
    </source>
</evidence>
<feature type="compositionally biased region" description="Basic and acidic residues" evidence="8">
    <location>
        <begin position="359"/>
        <end position="370"/>
    </location>
</feature>
<feature type="compositionally biased region" description="Basic and acidic residues" evidence="8">
    <location>
        <begin position="206"/>
        <end position="229"/>
    </location>
</feature>
<accession>A0A1E5VIB1</accession>
<sequence>MANRTDPLAKSIHGTNPQNLVEKIVRSKIYQSTYWKEQCFGLTAETLVDKAMELDHTGGTYGGNRKPTPFLCLALKMLQIQPDKDIIVEFIKNEDYKYVRVLGAFYLRLTGTVADVYQYLEPLYNDYRKIRHKLSDGQFTLNHVDEFIDELLTKDYSCDTALPRIQKRWVLEASGTLEPRRSALEDDFEEEEEDKEEEQPMEIDEPNGHEKDNHRGRSPAWERDRDRDRDRDRKERHHRYAALYDVHSHLVFHISVTAMACKSQEPLKITDALLSLYFCRDRDYDRDWDYERDYGRGRERDRDRDRERDRNRDRDRDRHRLRDDDYNRDRDRDRERDGRERERRDRDRGRHRSHSRSRDRRDRDREDGEYRRRRGRGSASPRGRGEDGGPREEPKRKKEKKEKKVEGNAPDPNDPEIIEMNKLRASLGLKPLK</sequence>
<feature type="compositionally biased region" description="Acidic residues" evidence="8">
    <location>
        <begin position="185"/>
        <end position="205"/>
    </location>
</feature>
<dbReference type="OrthoDB" id="190958at2759"/>
<dbReference type="Proteomes" id="UP000095767">
    <property type="component" value="Unassembled WGS sequence"/>
</dbReference>
<evidence type="ECO:0000256" key="8">
    <source>
        <dbReference type="SAM" id="MobiDB-lite"/>
    </source>
</evidence>
<dbReference type="STRING" id="888268.A0A1E5VIB1"/>
<name>A0A1E5VIB1_9POAL</name>
<gene>
    <name evidence="9" type="ORF">BAE44_0014149</name>
</gene>
<feature type="region of interest" description="Disordered" evidence="8">
    <location>
        <begin position="181"/>
        <end position="229"/>
    </location>
</feature>
<evidence type="ECO:0000313" key="10">
    <source>
        <dbReference type="Proteomes" id="UP000095767"/>
    </source>
</evidence>
<evidence type="ECO:0000256" key="3">
    <source>
        <dbReference type="ARBA" id="ARBA00022664"/>
    </source>
</evidence>
<comment type="caution">
    <text evidence="9">The sequence shown here is derived from an EMBL/GenBank/DDBJ whole genome shotgun (WGS) entry which is preliminary data.</text>
</comment>
<evidence type="ECO:0000256" key="1">
    <source>
        <dbReference type="ARBA" id="ARBA00004123"/>
    </source>
</evidence>
<keyword evidence="6 7" id="KW-0539">Nucleus</keyword>
<evidence type="ECO:0000256" key="7">
    <source>
        <dbReference type="RuleBase" id="RU367025"/>
    </source>
</evidence>
<dbReference type="GO" id="GO:0000398">
    <property type="term" value="P:mRNA splicing, via spliceosome"/>
    <property type="evidence" value="ECO:0007669"/>
    <property type="project" value="UniProtKB-UniRule"/>
</dbReference>
<dbReference type="InterPro" id="IPR005037">
    <property type="entry name" value="PRP38"/>
</dbReference>
<protein>
    <recommendedName>
        <fullName evidence="7">Pre-mRNA-splicing factor 38</fullName>
    </recommendedName>
</protein>
<dbReference type="PANTHER" id="PTHR23142">
    <property type="entry name" value="PRE-MRNA-SPLICING FACTOR 38A-RELATED"/>
    <property type="match status" value="1"/>
</dbReference>
<dbReference type="AlphaFoldDB" id="A0A1E5VIB1"/>
<evidence type="ECO:0000313" key="9">
    <source>
        <dbReference type="EMBL" id="OEL24837.1"/>
    </source>
</evidence>
<reference evidence="9 10" key="1">
    <citation type="submission" date="2016-09" db="EMBL/GenBank/DDBJ databases">
        <title>The draft genome of Dichanthelium oligosanthes: A C3 panicoid grass species.</title>
        <authorList>
            <person name="Studer A.J."/>
            <person name="Schnable J.C."/>
            <person name="Brutnell T.P."/>
        </authorList>
    </citation>
    <scope>NUCLEOTIDE SEQUENCE [LARGE SCALE GENOMIC DNA]</scope>
    <source>
        <strain evidence="10">cv. Kellogg 1175</strain>
        <tissue evidence="9">Leaf</tissue>
    </source>
</reference>
<comment type="subcellular location">
    <subcellularLocation>
        <location evidence="1 7">Nucleus</location>
    </subcellularLocation>
</comment>
<feature type="compositionally biased region" description="Basic and acidic residues" evidence="8">
    <location>
        <begin position="323"/>
        <end position="348"/>
    </location>
</feature>
<feature type="compositionally biased region" description="Basic and acidic residues" evidence="8">
    <location>
        <begin position="383"/>
        <end position="406"/>
    </location>
</feature>
<evidence type="ECO:0000256" key="2">
    <source>
        <dbReference type="ARBA" id="ARBA00006164"/>
    </source>
</evidence>
<keyword evidence="4 7" id="KW-0747">Spliceosome</keyword>
<organism evidence="9 10">
    <name type="scientific">Dichanthelium oligosanthes</name>
    <dbReference type="NCBI Taxonomy" id="888268"/>
    <lineage>
        <taxon>Eukaryota</taxon>
        <taxon>Viridiplantae</taxon>
        <taxon>Streptophyta</taxon>
        <taxon>Embryophyta</taxon>
        <taxon>Tracheophyta</taxon>
        <taxon>Spermatophyta</taxon>
        <taxon>Magnoliopsida</taxon>
        <taxon>Liliopsida</taxon>
        <taxon>Poales</taxon>
        <taxon>Poaceae</taxon>
        <taxon>PACMAD clade</taxon>
        <taxon>Panicoideae</taxon>
        <taxon>Panicodae</taxon>
        <taxon>Paniceae</taxon>
        <taxon>Dichantheliinae</taxon>
        <taxon>Dichanthelium</taxon>
    </lineage>
</organism>